<dbReference type="SMART" id="SM00860">
    <property type="entry name" value="SMI1_KNR4"/>
    <property type="match status" value="1"/>
</dbReference>
<dbReference type="STRING" id="1206085.SAMN05443575_4143"/>
<protein>
    <submittedName>
        <fullName evidence="2">SMI1 / KNR4 family (SUKH-1)</fullName>
    </submittedName>
</protein>
<gene>
    <name evidence="2" type="ORF">SAMN05443575_4143</name>
</gene>
<sequence length="369" mass="41187">MAHRDELGMELSEHEINSEWLGNPPAGEGELAAAEARLGRRLPASLREFYSITNGWPLTSFDFGVIVPVAELALFRDAAPDMFEIWADDEDDDEDEDDGYPAVLGRSFLVSDGPDHMLLDPGRVGPDGEWGTFGLTSWYPGMGDEQPSFRAGLSSHYATFVRYEVPESPTHDAVRDEVEDIYVRLLNGRLDGVEALRTATKHGNERASVLLVQYEALLLPRRAGLHLLGHLSALEADPAAEQDLLPLFVSSALDPHDAMGWALDRALDSPDLAQSTRTTLLRLVDEHRRDGGLRARYPGEFGEQLSYVRTLVESDWMFEAWQAFNLALPSWRPASTLHLAPLALVWDVDLRRLFTPEHGRELLRAPRSL</sequence>
<dbReference type="EMBL" id="FQVU01000007">
    <property type="protein sequence ID" value="SHH58328.1"/>
    <property type="molecule type" value="Genomic_DNA"/>
</dbReference>
<evidence type="ECO:0000259" key="1">
    <source>
        <dbReference type="SMART" id="SM00860"/>
    </source>
</evidence>
<dbReference type="SUPFAM" id="SSF160631">
    <property type="entry name" value="SMI1/KNR4-like"/>
    <property type="match status" value="1"/>
</dbReference>
<keyword evidence="3" id="KW-1185">Reference proteome</keyword>
<evidence type="ECO:0000313" key="2">
    <source>
        <dbReference type="EMBL" id="SHH58328.1"/>
    </source>
</evidence>
<reference evidence="3" key="1">
    <citation type="submission" date="2016-11" db="EMBL/GenBank/DDBJ databases">
        <authorList>
            <person name="Varghese N."/>
            <person name="Submissions S."/>
        </authorList>
    </citation>
    <scope>NUCLEOTIDE SEQUENCE [LARGE SCALE GENOMIC DNA]</scope>
    <source>
        <strain evidence="3">DSM 45627</strain>
    </source>
</reference>
<dbReference type="InterPro" id="IPR037883">
    <property type="entry name" value="Knr4/Smi1-like_sf"/>
</dbReference>
<name>A0A1M5U5W4_9ACTN</name>
<dbReference type="InterPro" id="IPR018958">
    <property type="entry name" value="Knr4/Smi1-like_dom"/>
</dbReference>
<organism evidence="2 3">
    <name type="scientific">Jatrophihabitans endophyticus</name>
    <dbReference type="NCBI Taxonomy" id="1206085"/>
    <lineage>
        <taxon>Bacteria</taxon>
        <taxon>Bacillati</taxon>
        <taxon>Actinomycetota</taxon>
        <taxon>Actinomycetes</taxon>
        <taxon>Jatrophihabitantales</taxon>
        <taxon>Jatrophihabitantaceae</taxon>
        <taxon>Jatrophihabitans</taxon>
    </lineage>
</organism>
<proteinExistence type="predicted"/>
<dbReference type="Pfam" id="PF09346">
    <property type="entry name" value="SMI1_KNR4"/>
    <property type="match status" value="1"/>
</dbReference>
<feature type="domain" description="Knr4/Smi1-like" evidence="1">
    <location>
        <begin position="25"/>
        <end position="163"/>
    </location>
</feature>
<evidence type="ECO:0000313" key="3">
    <source>
        <dbReference type="Proteomes" id="UP000186132"/>
    </source>
</evidence>
<dbReference type="Proteomes" id="UP000186132">
    <property type="component" value="Unassembled WGS sequence"/>
</dbReference>
<accession>A0A1M5U5W4</accession>
<dbReference type="AlphaFoldDB" id="A0A1M5U5W4"/>